<reference evidence="2" key="2">
    <citation type="submission" date="2021-01" db="EMBL/GenBank/DDBJ databases">
        <authorList>
            <person name="Schikora-Tamarit M.A."/>
        </authorList>
    </citation>
    <scope>NUCLEOTIDE SEQUENCE</scope>
    <source>
        <strain evidence="2">CBS2887</strain>
    </source>
</reference>
<comment type="caution">
    <text evidence="2">The sequence shown here is derived from an EMBL/GenBank/DDBJ whole genome shotgun (WGS) entry which is preliminary data.</text>
</comment>
<dbReference type="AlphaFoldDB" id="A0A9P8Q263"/>
<organism evidence="2 3">
    <name type="scientific">Wickerhamomyces pijperi</name>
    <name type="common">Yeast</name>
    <name type="synonym">Pichia pijperi</name>
    <dbReference type="NCBI Taxonomy" id="599730"/>
    <lineage>
        <taxon>Eukaryota</taxon>
        <taxon>Fungi</taxon>
        <taxon>Dikarya</taxon>
        <taxon>Ascomycota</taxon>
        <taxon>Saccharomycotina</taxon>
        <taxon>Saccharomycetes</taxon>
        <taxon>Phaffomycetales</taxon>
        <taxon>Wickerhamomycetaceae</taxon>
        <taxon>Wickerhamomyces</taxon>
    </lineage>
</organism>
<dbReference type="EMBL" id="JAEUBG010004222">
    <property type="protein sequence ID" value="KAH3681762.1"/>
    <property type="molecule type" value="Genomic_DNA"/>
</dbReference>
<feature type="transmembrane region" description="Helical" evidence="1">
    <location>
        <begin position="20"/>
        <end position="37"/>
    </location>
</feature>
<accession>A0A9P8Q263</accession>
<keyword evidence="1" id="KW-1133">Transmembrane helix</keyword>
<evidence type="ECO:0000313" key="3">
    <source>
        <dbReference type="Proteomes" id="UP000774326"/>
    </source>
</evidence>
<keyword evidence="1" id="KW-0472">Membrane</keyword>
<evidence type="ECO:0000256" key="1">
    <source>
        <dbReference type="SAM" id="Phobius"/>
    </source>
</evidence>
<keyword evidence="1" id="KW-0812">Transmembrane</keyword>
<evidence type="ECO:0000313" key="2">
    <source>
        <dbReference type="EMBL" id="KAH3681762.1"/>
    </source>
</evidence>
<gene>
    <name evidence="2" type="ORF">WICPIJ_007280</name>
</gene>
<proteinExistence type="predicted"/>
<dbReference type="Proteomes" id="UP000774326">
    <property type="component" value="Unassembled WGS sequence"/>
</dbReference>
<sequence>MILALKGAGFNSGPKTLKMVGMLILVLIGATFFMAGWKFGANKKTNLEILSNSGVIVISTLERSTPNSVNKSPAPEAEVDALPPCLQTSIPIPAATMADDVETLNVF</sequence>
<protein>
    <submittedName>
        <fullName evidence="2">Uncharacterized protein</fullName>
    </submittedName>
</protein>
<reference evidence="2" key="1">
    <citation type="journal article" date="2021" name="Open Biol.">
        <title>Shared evolutionary footprints suggest mitochondrial oxidative damage underlies multiple complex I losses in fungi.</title>
        <authorList>
            <person name="Schikora-Tamarit M.A."/>
            <person name="Marcet-Houben M."/>
            <person name="Nosek J."/>
            <person name="Gabaldon T."/>
        </authorList>
    </citation>
    <scope>NUCLEOTIDE SEQUENCE</scope>
    <source>
        <strain evidence="2">CBS2887</strain>
    </source>
</reference>
<name>A0A9P8Q263_WICPI</name>
<dbReference type="OrthoDB" id="10490915at2759"/>
<keyword evidence="3" id="KW-1185">Reference proteome</keyword>